<dbReference type="PANTHER" id="PTHR33048">
    <property type="entry name" value="PTH11-LIKE INTEGRAL MEMBRANE PROTEIN (AFU_ORTHOLOGUE AFUA_5G11245)"/>
    <property type="match status" value="1"/>
</dbReference>
<feature type="transmembrane region" description="Helical" evidence="6">
    <location>
        <begin position="84"/>
        <end position="109"/>
    </location>
</feature>
<dbReference type="InterPro" id="IPR052337">
    <property type="entry name" value="SAT4-like"/>
</dbReference>
<dbReference type="PANTHER" id="PTHR33048:SF47">
    <property type="entry name" value="INTEGRAL MEMBRANE PROTEIN-RELATED"/>
    <property type="match status" value="1"/>
</dbReference>
<dbReference type="AlphaFoldDB" id="A0A9W9EYA6"/>
<comment type="subcellular location">
    <subcellularLocation>
        <location evidence="1">Membrane</location>
        <topology evidence="1">Multi-pass membrane protein</topology>
    </subcellularLocation>
</comment>
<comment type="similarity">
    <text evidence="5">Belongs to the SAT4 family.</text>
</comment>
<evidence type="ECO:0000256" key="3">
    <source>
        <dbReference type="ARBA" id="ARBA00022989"/>
    </source>
</evidence>
<evidence type="ECO:0000256" key="4">
    <source>
        <dbReference type="ARBA" id="ARBA00023136"/>
    </source>
</evidence>
<reference evidence="8" key="1">
    <citation type="submission" date="2022-11" db="EMBL/GenBank/DDBJ databases">
        <authorList>
            <person name="Petersen C."/>
        </authorList>
    </citation>
    <scope>NUCLEOTIDE SEQUENCE</scope>
    <source>
        <strain evidence="8">IBT 30761</strain>
    </source>
</reference>
<organism evidence="8 9">
    <name type="scientific">Penicillium argentinense</name>
    <dbReference type="NCBI Taxonomy" id="1131581"/>
    <lineage>
        <taxon>Eukaryota</taxon>
        <taxon>Fungi</taxon>
        <taxon>Dikarya</taxon>
        <taxon>Ascomycota</taxon>
        <taxon>Pezizomycotina</taxon>
        <taxon>Eurotiomycetes</taxon>
        <taxon>Eurotiomycetidae</taxon>
        <taxon>Eurotiales</taxon>
        <taxon>Aspergillaceae</taxon>
        <taxon>Penicillium</taxon>
    </lineage>
</organism>
<accession>A0A9W9EYA6</accession>
<feature type="transmembrane region" description="Helical" evidence="6">
    <location>
        <begin position="44"/>
        <end position="64"/>
    </location>
</feature>
<reference evidence="8" key="2">
    <citation type="journal article" date="2023" name="IMA Fungus">
        <title>Comparative genomic study of the Penicillium genus elucidates a diverse pangenome and 15 lateral gene transfer events.</title>
        <authorList>
            <person name="Petersen C."/>
            <person name="Sorensen T."/>
            <person name="Nielsen M.R."/>
            <person name="Sondergaard T.E."/>
            <person name="Sorensen J.L."/>
            <person name="Fitzpatrick D.A."/>
            <person name="Frisvad J.C."/>
            <person name="Nielsen K.L."/>
        </authorList>
    </citation>
    <scope>NUCLEOTIDE SEQUENCE</scope>
    <source>
        <strain evidence="8">IBT 30761</strain>
    </source>
</reference>
<dbReference type="GeneID" id="81360281"/>
<dbReference type="EMBL" id="JAPQKI010000009">
    <property type="protein sequence ID" value="KAJ5090126.1"/>
    <property type="molecule type" value="Genomic_DNA"/>
</dbReference>
<feature type="transmembrane region" description="Helical" evidence="6">
    <location>
        <begin position="121"/>
        <end position="142"/>
    </location>
</feature>
<dbReference type="RefSeq" id="XP_056472108.1">
    <property type="nucleotide sequence ID" value="XM_056621302.1"/>
</dbReference>
<feature type="transmembrane region" description="Helical" evidence="6">
    <location>
        <begin position="236"/>
        <end position="260"/>
    </location>
</feature>
<keyword evidence="9" id="KW-1185">Reference proteome</keyword>
<dbReference type="Pfam" id="PF20684">
    <property type="entry name" value="Fung_rhodopsin"/>
    <property type="match status" value="1"/>
</dbReference>
<proteinExistence type="inferred from homology"/>
<evidence type="ECO:0000313" key="8">
    <source>
        <dbReference type="EMBL" id="KAJ5090126.1"/>
    </source>
</evidence>
<feature type="transmembrane region" description="Helical" evidence="6">
    <location>
        <begin position="12"/>
        <end position="32"/>
    </location>
</feature>
<dbReference type="InterPro" id="IPR049326">
    <property type="entry name" value="Rhodopsin_dom_fungi"/>
</dbReference>
<evidence type="ECO:0000256" key="1">
    <source>
        <dbReference type="ARBA" id="ARBA00004141"/>
    </source>
</evidence>
<name>A0A9W9EYA6_9EURO</name>
<keyword evidence="4 6" id="KW-0472">Membrane</keyword>
<feature type="domain" description="Rhodopsin" evidence="7">
    <location>
        <begin position="27"/>
        <end position="264"/>
    </location>
</feature>
<dbReference type="OrthoDB" id="3529975at2759"/>
<keyword evidence="3 6" id="KW-1133">Transmembrane helix</keyword>
<protein>
    <recommendedName>
        <fullName evidence="7">Rhodopsin domain-containing protein</fullName>
    </recommendedName>
</protein>
<evidence type="ECO:0000313" key="9">
    <source>
        <dbReference type="Proteomes" id="UP001149074"/>
    </source>
</evidence>
<sequence>MAISPAGVRLSIWMAVFTLVTTGVIAMRVWALHLTRKSLHLADYLVIVAYISTVAMVGLNYWAIINGLGAHTKTLSESELHVQLKMIVGVSMTWLVGTVCCKLSILALYTTLFRTFRPIRILVWVVSGMVTAYFIAFVPVFLTQCHPISYQWHPVPGGSCRDLEVQEIASISMNIVLDSMIALLPLPAIWRLRMPIQNKITIGIMFGMGLFVVAVMVWRLILTLDPATAADFVKGLYIIGLVSLLELWLSMIVVSLPALAPLFRHYIEPLYANKQPRAGRLHEAEHTIGSDPPRKRTGESLYSDIEMGRSYYSAHVKTGVSSSQSEGEDTVGLVRNMQPNAIEMRREVVVREGEGGSRSDPKSQV</sequence>
<comment type="caution">
    <text evidence="8">The sequence shown here is derived from an EMBL/GenBank/DDBJ whole genome shotgun (WGS) entry which is preliminary data.</text>
</comment>
<dbReference type="GO" id="GO:0016020">
    <property type="term" value="C:membrane"/>
    <property type="evidence" value="ECO:0007669"/>
    <property type="project" value="UniProtKB-SubCell"/>
</dbReference>
<evidence type="ECO:0000259" key="7">
    <source>
        <dbReference type="Pfam" id="PF20684"/>
    </source>
</evidence>
<evidence type="ECO:0000256" key="2">
    <source>
        <dbReference type="ARBA" id="ARBA00022692"/>
    </source>
</evidence>
<gene>
    <name evidence="8" type="ORF">N7532_008810</name>
</gene>
<feature type="transmembrane region" description="Helical" evidence="6">
    <location>
        <begin position="202"/>
        <end position="224"/>
    </location>
</feature>
<evidence type="ECO:0000256" key="6">
    <source>
        <dbReference type="SAM" id="Phobius"/>
    </source>
</evidence>
<dbReference type="Proteomes" id="UP001149074">
    <property type="component" value="Unassembled WGS sequence"/>
</dbReference>
<keyword evidence="2 6" id="KW-0812">Transmembrane</keyword>
<evidence type="ECO:0000256" key="5">
    <source>
        <dbReference type="ARBA" id="ARBA00038359"/>
    </source>
</evidence>